<name>A0ABS4GB44_9FIRM</name>
<organism evidence="1 2">
    <name type="scientific">Sedimentibacter acidaminivorans</name>
    <dbReference type="NCBI Taxonomy" id="913099"/>
    <lineage>
        <taxon>Bacteria</taxon>
        <taxon>Bacillati</taxon>
        <taxon>Bacillota</taxon>
        <taxon>Tissierellia</taxon>
        <taxon>Sedimentibacter</taxon>
    </lineage>
</organism>
<reference evidence="1 2" key="1">
    <citation type="submission" date="2021-03" db="EMBL/GenBank/DDBJ databases">
        <title>Genomic Encyclopedia of Type Strains, Phase IV (KMG-IV): sequencing the most valuable type-strain genomes for metagenomic binning, comparative biology and taxonomic classification.</title>
        <authorList>
            <person name="Goeker M."/>
        </authorList>
    </citation>
    <scope>NUCLEOTIDE SEQUENCE [LARGE SCALE GENOMIC DNA]</scope>
    <source>
        <strain evidence="1 2">DSM 24004</strain>
    </source>
</reference>
<evidence type="ECO:0000313" key="1">
    <source>
        <dbReference type="EMBL" id="MBP1924615.1"/>
    </source>
</evidence>
<dbReference type="RefSeq" id="WP_209510365.1">
    <property type="nucleotide sequence ID" value="NZ_JAGGKS010000001.1"/>
</dbReference>
<gene>
    <name evidence="1" type="ORF">J2Z76_000468</name>
</gene>
<dbReference type="EMBL" id="JAGGKS010000001">
    <property type="protein sequence ID" value="MBP1924615.1"/>
    <property type="molecule type" value="Genomic_DNA"/>
</dbReference>
<dbReference type="Proteomes" id="UP001519342">
    <property type="component" value="Unassembled WGS sequence"/>
</dbReference>
<sequence>MKESEMLSDILKYFRDTQSMYNIALKGSDDKQLLQEDLLHKLEFKDKTAAERNKTTTAMKRCRDERRKHKDKVEVLRELIEFINGNQPAIKKLEKILGDMRRIEENQGKRVYRPRIMTEKEWGA</sequence>
<protein>
    <submittedName>
        <fullName evidence="1">Uncharacterized protein</fullName>
    </submittedName>
</protein>
<accession>A0ABS4GB44</accession>
<proteinExistence type="predicted"/>
<comment type="caution">
    <text evidence="1">The sequence shown here is derived from an EMBL/GenBank/DDBJ whole genome shotgun (WGS) entry which is preliminary data.</text>
</comment>
<evidence type="ECO:0000313" key="2">
    <source>
        <dbReference type="Proteomes" id="UP001519342"/>
    </source>
</evidence>
<keyword evidence="2" id="KW-1185">Reference proteome</keyword>